<evidence type="ECO:0000259" key="4">
    <source>
        <dbReference type="PROSITE" id="PS50144"/>
    </source>
</evidence>
<dbReference type="CDD" id="cd18280">
    <property type="entry name" value="BTB_POZ_BPM_plant"/>
    <property type="match status" value="1"/>
</dbReference>
<accession>A0AAV5DYY8</accession>
<dbReference type="PANTHER" id="PTHR26379">
    <property type="entry name" value="BTB/POZ AND MATH DOMAIN-CONTAINING PROTEIN 1"/>
    <property type="match status" value="1"/>
</dbReference>
<feature type="domain" description="BTB" evidence="3">
    <location>
        <begin position="404"/>
        <end position="471"/>
    </location>
</feature>
<dbReference type="CDD" id="cd00121">
    <property type="entry name" value="MATH"/>
    <property type="match status" value="1"/>
</dbReference>
<reference evidence="5" key="1">
    <citation type="journal article" date="2018" name="DNA Res.">
        <title>Multiple hybrid de novo genome assembly of finger millet, an orphan allotetraploid crop.</title>
        <authorList>
            <person name="Hatakeyama M."/>
            <person name="Aluri S."/>
            <person name="Balachadran M.T."/>
            <person name="Sivarajan S.R."/>
            <person name="Patrignani A."/>
            <person name="Gruter S."/>
            <person name="Poveda L."/>
            <person name="Shimizu-Inatsugi R."/>
            <person name="Baeten J."/>
            <person name="Francoijs K.J."/>
            <person name="Nataraja K.N."/>
            <person name="Reddy Y.A.N."/>
            <person name="Phadnis S."/>
            <person name="Ravikumar R.L."/>
            <person name="Schlapbach R."/>
            <person name="Sreeman S.M."/>
            <person name="Shimizu K.K."/>
        </authorList>
    </citation>
    <scope>NUCLEOTIDE SEQUENCE</scope>
</reference>
<dbReference type="Gene3D" id="2.60.210.10">
    <property type="entry name" value="Apoptosis, Tumor Necrosis Factor Receptor Associated Protein 2, Chain A"/>
    <property type="match status" value="1"/>
</dbReference>
<keyword evidence="6" id="KW-1185">Reference proteome</keyword>
<comment type="pathway">
    <text evidence="1">Protein modification; protein ubiquitination.</text>
</comment>
<feature type="domain" description="BTB" evidence="3">
    <location>
        <begin position="162"/>
        <end position="191"/>
    </location>
</feature>
<reference evidence="5" key="2">
    <citation type="submission" date="2021-12" db="EMBL/GenBank/DDBJ databases">
        <title>Resequencing data analysis of finger millet.</title>
        <authorList>
            <person name="Hatakeyama M."/>
            <person name="Aluri S."/>
            <person name="Balachadran M.T."/>
            <person name="Sivarajan S.R."/>
            <person name="Poveda L."/>
            <person name="Shimizu-Inatsugi R."/>
            <person name="Schlapbach R."/>
            <person name="Sreeman S.M."/>
            <person name="Shimizu K.K."/>
        </authorList>
    </citation>
    <scope>NUCLEOTIDE SEQUENCE</scope>
</reference>
<dbReference type="InterPro" id="IPR008974">
    <property type="entry name" value="TRAF-like"/>
</dbReference>
<feature type="domain" description="MATH" evidence="4">
    <location>
        <begin position="249"/>
        <end position="375"/>
    </location>
</feature>
<dbReference type="SUPFAM" id="SSF49599">
    <property type="entry name" value="TRAF domain-like"/>
    <property type="match status" value="1"/>
</dbReference>
<dbReference type="SMART" id="SM00225">
    <property type="entry name" value="BTB"/>
    <property type="match status" value="2"/>
</dbReference>
<comment type="caution">
    <text evidence="5">The sequence shown here is derived from an EMBL/GenBank/DDBJ whole genome shotgun (WGS) entry which is preliminary data.</text>
</comment>
<dbReference type="PROSITE" id="PS50144">
    <property type="entry name" value="MATH"/>
    <property type="match status" value="1"/>
</dbReference>
<evidence type="ECO:0000313" key="6">
    <source>
        <dbReference type="Proteomes" id="UP001054889"/>
    </source>
</evidence>
<dbReference type="Pfam" id="PF22486">
    <property type="entry name" value="MATH_2"/>
    <property type="match status" value="1"/>
</dbReference>
<dbReference type="Gene3D" id="3.30.710.10">
    <property type="entry name" value="Potassium Channel Kv1.1, Chain A"/>
    <property type="match status" value="3"/>
</dbReference>
<dbReference type="InterPro" id="IPR045005">
    <property type="entry name" value="BPM1-6"/>
</dbReference>
<organism evidence="5 6">
    <name type="scientific">Eleusine coracana subsp. coracana</name>
    <dbReference type="NCBI Taxonomy" id="191504"/>
    <lineage>
        <taxon>Eukaryota</taxon>
        <taxon>Viridiplantae</taxon>
        <taxon>Streptophyta</taxon>
        <taxon>Embryophyta</taxon>
        <taxon>Tracheophyta</taxon>
        <taxon>Spermatophyta</taxon>
        <taxon>Magnoliopsida</taxon>
        <taxon>Liliopsida</taxon>
        <taxon>Poales</taxon>
        <taxon>Poaceae</taxon>
        <taxon>PACMAD clade</taxon>
        <taxon>Chloridoideae</taxon>
        <taxon>Cynodonteae</taxon>
        <taxon>Eleusininae</taxon>
        <taxon>Eleusine</taxon>
    </lineage>
</organism>
<protein>
    <recommendedName>
        <fullName evidence="7">BTB domain-containing protein</fullName>
    </recommendedName>
</protein>
<dbReference type="GO" id="GO:0016567">
    <property type="term" value="P:protein ubiquitination"/>
    <property type="evidence" value="ECO:0007669"/>
    <property type="project" value="InterPro"/>
</dbReference>
<dbReference type="Pfam" id="PF00651">
    <property type="entry name" value="BTB"/>
    <property type="match status" value="2"/>
</dbReference>
<dbReference type="EMBL" id="BQKI01000072">
    <property type="protein sequence ID" value="GJN15682.1"/>
    <property type="molecule type" value="Genomic_DNA"/>
</dbReference>
<evidence type="ECO:0008006" key="7">
    <source>
        <dbReference type="Google" id="ProtNLM"/>
    </source>
</evidence>
<dbReference type="InterPro" id="IPR002083">
    <property type="entry name" value="MATH/TRAF_dom"/>
</dbReference>
<dbReference type="SUPFAM" id="SSF54695">
    <property type="entry name" value="POZ domain"/>
    <property type="match status" value="2"/>
</dbReference>
<evidence type="ECO:0000259" key="3">
    <source>
        <dbReference type="PROSITE" id="PS50097"/>
    </source>
</evidence>
<dbReference type="InterPro" id="IPR011333">
    <property type="entry name" value="SKP1/BTB/POZ_sf"/>
</dbReference>
<dbReference type="Proteomes" id="UP001054889">
    <property type="component" value="Unassembled WGS sequence"/>
</dbReference>
<evidence type="ECO:0000256" key="1">
    <source>
        <dbReference type="ARBA" id="ARBA00004906"/>
    </source>
</evidence>
<evidence type="ECO:0000313" key="5">
    <source>
        <dbReference type="EMBL" id="GJN15682.1"/>
    </source>
</evidence>
<name>A0AAV5DYY8_ELECO</name>
<sequence>MVDAMMKSSTAHPTTTSPSSTPTTSPWAATSGGSAATRARCPHEHNNDGKGDRISFFVELRSRSPPKSGIKAFFQAFAVVAITGTQALTTSVQVYPPEFAVHAGCHRLYERTSDLRPLCDDGRVVTIVCGVIVLGSGGGAIDVPPSDVVAHLGGLLESGAGSDVSFVVGRDTFRAHRAVLAARSPVFRAELFIYRDALPDDDELCGGDDDEESPMEMFQHLLAAADRYALDRLKLICTQKIWEHVTVDTVAYCFKLDFAGTQKLGIGDIVYSDDISAGGHIWRVHCYPHGNKKGNNGVSLSVFLELVSKSKNIKAIFDAFLMGKDGQPSSSIANRCVKAYPPEGFVAWGFSQFAKRTDLESGYMTDGYVTFIFGVVVLRDNPISVPSSDIGDHLGRLLVSSDGSDVMFSVSSETFRAHRAVLAARSPVFKAQLFGPMKDAKAPCIELPEIKPATFKILLQFMYTDALPGDDELKGSSIVELFQNLLAAADMYHLDRLKLMCAQKLWEHLSADSVATVLGCAEKHNCAERRTGAWTSSSSRKISRMLC</sequence>
<gene>
    <name evidence="5" type="primary">gb02618</name>
    <name evidence="5" type="ORF">PR202_gb02618</name>
</gene>
<dbReference type="PANTHER" id="PTHR26379:SF446">
    <property type="entry name" value="BTB_POZ AND MATH DOMAIN-CONTAINING PROTEIN 1"/>
    <property type="match status" value="1"/>
</dbReference>
<feature type="region of interest" description="Disordered" evidence="2">
    <location>
        <begin position="1"/>
        <end position="47"/>
    </location>
</feature>
<evidence type="ECO:0000256" key="2">
    <source>
        <dbReference type="SAM" id="MobiDB-lite"/>
    </source>
</evidence>
<proteinExistence type="predicted"/>
<dbReference type="AlphaFoldDB" id="A0AAV5DYY8"/>
<feature type="compositionally biased region" description="Low complexity" evidence="2">
    <location>
        <begin position="8"/>
        <end position="39"/>
    </location>
</feature>
<dbReference type="InterPro" id="IPR000210">
    <property type="entry name" value="BTB/POZ_dom"/>
</dbReference>
<dbReference type="PROSITE" id="PS50097">
    <property type="entry name" value="BTB"/>
    <property type="match status" value="2"/>
</dbReference>